<dbReference type="InterPro" id="IPR015925">
    <property type="entry name" value="Ryanodine_IP3_receptor"/>
</dbReference>
<dbReference type="PANTHER" id="PTHR46399:SF8">
    <property type="entry name" value="B30.2_SPRY DOMAIN-CONTAINING PROTEIN"/>
    <property type="match status" value="1"/>
</dbReference>
<dbReference type="GO" id="GO:0014808">
    <property type="term" value="P:release of sequestered calcium ion into cytosol by sarcoplasmic reticulum"/>
    <property type="evidence" value="ECO:0007669"/>
    <property type="project" value="TreeGrafter"/>
</dbReference>
<dbReference type="Pfam" id="PF06459">
    <property type="entry name" value="RR_TM4-6"/>
    <property type="match status" value="1"/>
</dbReference>
<dbReference type="AlphaFoldDB" id="A0A6P7FTA9"/>
<sequence length="298" mass="34006">MYLPPSQVGDCFVEYFMPEKPDDHRVDAFANYLVETYIEEDSTFPPQIWAKNSASVYRTTNSLLCISKIGVNTFVSSSSLLEVSSLNEDSGSGSGSSGIPDIIEGSGIEAGSGLDSGEDDDDLPELVHVDEDFYYMAHVMRLAAMLHSIVSLAMLIAYYHLKVPLAIFKREKEIARRLEFEGLYIAEQPEDDDLKSHWDKLVISAKSFPVNYWDKFIKKKVRQKYSETYDFDSISSLLGMEKTSFHQQESEEKKSLLSLIINIDWRYQIWKSGVTITDNSFLYSLWYFTFSILGNFNN</sequence>
<dbReference type="GO" id="GO:0006874">
    <property type="term" value="P:intracellular calcium ion homeostasis"/>
    <property type="evidence" value="ECO:0007669"/>
    <property type="project" value="InterPro"/>
</dbReference>
<feature type="non-terminal residue" evidence="2">
    <location>
        <position position="298"/>
    </location>
</feature>
<dbReference type="GO" id="GO:0042383">
    <property type="term" value="C:sarcolemma"/>
    <property type="evidence" value="ECO:0007669"/>
    <property type="project" value="TreeGrafter"/>
</dbReference>
<dbReference type="GO" id="GO:0030018">
    <property type="term" value="C:Z disc"/>
    <property type="evidence" value="ECO:0007669"/>
    <property type="project" value="TreeGrafter"/>
</dbReference>
<name>A0A6P7FTA9_DIAVI</name>
<protein>
    <submittedName>
        <fullName evidence="2">Ryanodine receptor-like</fullName>
    </submittedName>
</protein>
<evidence type="ECO:0000259" key="1">
    <source>
        <dbReference type="Pfam" id="PF06459"/>
    </source>
</evidence>
<dbReference type="GO" id="GO:0006941">
    <property type="term" value="P:striated muscle contraction"/>
    <property type="evidence" value="ECO:0007669"/>
    <property type="project" value="TreeGrafter"/>
</dbReference>
<dbReference type="GO" id="GO:0034704">
    <property type="term" value="C:calcium channel complex"/>
    <property type="evidence" value="ECO:0007669"/>
    <property type="project" value="TreeGrafter"/>
</dbReference>
<dbReference type="PANTHER" id="PTHR46399">
    <property type="entry name" value="B30.2/SPRY DOMAIN-CONTAINING PROTEIN"/>
    <property type="match status" value="1"/>
</dbReference>
<dbReference type="InParanoid" id="A0A6P7FTA9"/>
<dbReference type="GO" id="GO:0005790">
    <property type="term" value="C:smooth endoplasmic reticulum"/>
    <property type="evidence" value="ECO:0007669"/>
    <property type="project" value="TreeGrafter"/>
</dbReference>
<accession>A0A6P7FTA9</accession>
<gene>
    <name evidence="2" type="primary">LOC114332423</name>
</gene>
<reference evidence="2" key="1">
    <citation type="submission" date="2025-08" db="UniProtKB">
        <authorList>
            <consortium name="RefSeq"/>
        </authorList>
    </citation>
    <scope>IDENTIFICATION</scope>
    <source>
        <tissue evidence="2">Whole insect</tissue>
    </source>
</reference>
<dbReference type="RefSeq" id="XP_028138022.1">
    <property type="nucleotide sequence ID" value="XM_028282221.1"/>
</dbReference>
<organism evidence="2">
    <name type="scientific">Diabrotica virgifera virgifera</name>
    <name type="common">western corn rootworm</name>
    <dbReference type="NCBI Taxonomy" id="50390"/>
    <lineage>
        <taxon>Eukaryota</taxon>
        <taxon>Metazoa</taxon>
        <taxon>Ecdysozoa</taxon>
        <taxon>Arthropoda</taxon>
        <taxon>Hexapoda</taxon>
        <taxon>Insecta</taxon>
        <taxon>Pterygota</taxon>
        <taxon>Neoptera</taxon>
        <taxon>Endopterygota</taxon>
        <taxon>Coleoptera</taxon>
        <taxon>Polyphaga</taxon>
        <taxon>Cucujiformia</taxon>
        <taxon>Chrysomeloidea</taxon>
        <taxon>Chrysomelidae</taxon>
        <taxon>Galerucinae</taxon>
        <taxon>Diabroticina</taxon>
        <taxon>Diabroticites</taxon>
        <taxon>Diabrotica</taxon>
    </lineage>
</organism>
<feature type="domain" description="Ryanodine Receptor TM 4-6" evidence="1">
    <location>
        <begin position="114"/>
        <end position="167"/>
    </location>
</feature>
<dbReference type="GO" id="GO:0005219">
    <property type="term" value="F:ryanodine-sensitive calcium-release channel activity"/>
    <property type="evidence" value="ECO:0007669"/>
    <property type="project" value="InterPro"/>
</dbReference>
<evidence type="ECO:0000313" key="2">
    <source>
        <dbReference type="RefSeq" id="XP_028138022.1"/>
    </source>
</evidence>
<dbReference type="GO" id="GO:0033017">
    <property type="term" value="C:sarcoplasmic reticulum membrane"/>
    <property type="evidence" value="ECO:0007669"/>
    <property type="project" value="TreeGrafter"/>
</dbReference>
<dbReference type="InterPro" id="IPR009460">
    <property type="entry name" value="Ryanrecept_TM4-6"/>
</dbReference>
<proteinExistence type="predicted"/>